<dbReference type="InterPro" id="IPR013097">
    <property type="entry name" value="Dabb"/>
</dbReference>
<evidence type="ECO:0000313" key="11">
    <source>
        <dbReference type="Proteomes" id="UP000247498"/>
    </source>
</evidence>
<evidence type="ECO:0000256" key="3">
    <source>
        <dbReference type="ARBA" id="ARBA00022692"/>
    </source>
</evidence>
<keyword evidence="3 6" id="KW-0812">Transmembrane</keyword>
<comment type="similarity">
    <text evidence="2">Belongs to the OXA1/ALB3/YidC (TC 2.A.9.2) family.</text>
</comment>
<name>A0A2V0PHI7_9CHLO</name>
<comment type="caution">
    <text evidence="10">The sequence shown here is derived from an EMBL/GenBank/DDBJ whole genome shotgun (WGS) entry which is preliminary data.</text>
</comment>
<dbReference type="PANTHER" id="PTHR12428:SF65">
    <property type="entry name" value="CYTOCHROME C OXIDASE ASSEMBLY PROTEIN COX18, MITOCHONDRIAL"/>
    <property type="match status" value="1"/>
</dbReference>
<proteinExistence type="inferred from homology"/>
<evidence type="ECO:0000313" key="10">
    <source>
        <dbReference type="EMBL" id="GBF98482.1"/>
    </source>
</evidence>
<dbReference type="GO" id="GO:0005743">
    <property type="term" value="C:mitochondrial inner membrane"/>
    <property type="evidence" value="ECO:0007669"/>
    <property type="project" value="TreeGrafter"/>
</dbReference>
<evidence type="ECO:0000259" key="9">
    <source>
        <dbReference type="PROSITE" id="PS51502"/>
    </source>
</evidence>
<keyword evidence="11" id="KW-1185">Reference proteome</keyword>
<feature type="compositionally biased region" description="Gly residues" evidence="7">
    <location>
        <begin position="555"/>
        <end position="566"/>
    </location>
</feature>
<organism evidence="10 11">
    <name type="scientific">Raphidocelis subcapitata</name>
    <dbReference type="NCBI Taxonomy" id="307507"/>
    <lineage>
        <taxon>Eukaryota</taxon>
        <taxon>Viridiplantae</taxon>
        <taxon>Chlorophyta</taxon>
        <taxon>core chlorophytes</taxon>
        <taxon>Chlorophyceae</taxon>
        <taxon>CS clade</taxon>
        <taxon>Sphaeropleales</taxon>
        <taxon>Selenastraceae</taxon>
        <taxon>Raphidocelis</taxon>
    </lineage>
</organism>
<dbReference type="InParanoid" id="A0A2V0PHI7"/>
<reference evidence="10 11" key="1">
    <citation type="journal article" date="2018" name="Sci. Rep.">
        <title>Raphidocelis subcapitata (=Pseudokirchneriella subcapitata) provides an insight into genome evolution and environmental adaptations in the Sphaeropleales.</title>
        <authorList>
            <person name="Suzuki S."/>
            <person name="Yamaguchi H."/>
            <person name="Nakajima N."/>
            <person name="Kawachi M."/>
        </authorList>
    </citation>
    <scope>NUCLEOTIDE SEQUENCE [LARGE SCALE GENOMIC DNA]</scope>
    <source>
        <strain evidence="10 11">NIES-35</strain>
    </source>
</reference>
<feature type="compositionally biased region" description="Low complexity" evidence="7">
    <location>
        <begin position="476"/>
        <end position="490"/>
    </location>
</feature>
<dbReference type="GO" id="GO:0032979">
    <property type="term" value="P:protein insertion into mitochondrial inner membrane from matrix"/>
    <property type="evidence" value="ECO:0007669"/>
    <property type="project" value="TreeGrafter"/>
</dbReference>
<dbReference type="PROSITE" id="PS51502">
    <property type="entry name" value="S_R_A_B_BARREL"/>
    <property type="match status" value="1"/>
</dbReference>
<comment type="similarity">
    <text evidence="6">Belongs to the OXA1/ALB3/YidC family.</text>
</comment>
<dbReference type="InterPro" id="IPR028055">
    <property type="entry name" value="YidC/Oxa/ALB_C"/>
</dbReference>
<accession>A0A2V0PHI7</accession>
<dbReference type="EMBL" id="BDRX01000126">
    <property type="protein sequence ID" value="GBF98482.1"/>
    <property type="molecule type" value="Genomic_DNA"/>
</dbReference>
<dbReference type="OrthoDB" id="2148490at2759"/>
<feature type="transmembrane region" description="Helical" evidence="8">
    <location>
        <begin position="338"/>
        <end position="358"/>
    </location>
</feature>
<comment type="subcellular location">
    <subcellularLocation>
        <location evidence="1 6">Membrane</location>
        <topology evidence="1 6">Multi-pass membrane protein</topology>
    </subcellularLocation>
</comment>
<evidence type="ECO:0000256" key="5">
    <source>
        <dbReference type="ARBA" id="ARBA00023136"/>
    </source>
</evidence>
<dbReference type="AlphaFoldDB" id="A0A2V0PHI7"/>
<evidence type="ECO:0000256" key="4">
    <source>
        <dbReference type="ARBA" id="ARBA00022989"/>
    </source>
</evidence>
<keyword evidence="5 8" id="KW-0472">Membrane</keyword>
<dbReference type="Proteomes" id="UP000247498">
    <property type="component" value="Unassembled WGS sequence"/>
</dbReference>
<keyword evidence="4 8" id="KW-1133">Transmembrane helix</keyword>
<evidence type="ECO:0000256" key="6">
    <source>
        <dbReference type="RuleBase" id="RU003945"/>
    </source>
</evidence>
<feature type="region of interest" description="Disordered" evidence="7">
    <location>
        <begin position="436"/>
        <end position="498"/>
    </location>
</feature>
<evidence type="ECO:0000256" key="7">
    <source>
        <dbReference type="SAM" id="MobiDB-lite"/>
    </source>
</evidence>
<dbReference type="PANTHER" id="PTHR12428">
    <property type="entry name" value="OXA1"/>
    <property type="match status" value="1"/>
</dbReference>
<feature type="domain" description="Stress-response A/B barrel" evidence="9">
    <location>
        <begin position="505"/>
        <end position="626"/>
    </location>
</feature>
<dbReference type="InterPro" id="IPR001708">
    <property type="entry name" value="YidC/ALB3/OXA1/COX18"/>
</dbReference>
<gene>
    <name evidence="10" type="ORF">Rsub_11692</name>
</gene>
<feature type="transmembrane region" description="Helical" evidence="8">
    <location>
        <begin position="378"/>
        <end position="398"/>
    </location>
</feature>
<evidence type="ECO:0000256" key="1">
    <source>
        <dbReference type="ARBA" id="ARBA00004141"/>
    </source>
</evidence>
<evidence type="ECO:0000256" key="2">
    <source>
        <dbReference type="ARBA" id="ARBA00010583"/>
    </source>
</evidence>
<feature type="transmembrane region" description="Helical" evidence="8">
    <location>
        <begin position="288"/>
        <end position="309"/>
    </location>
</feature>
<dbReference type="CDD" id="cd20069">
    <property type="entry name" value="5TM_Oxa1-like"/>
    <property type="match status" value="1"/>
</dbReference>
<sequence>MQNSASRVLWVAAGALRQGAPGAAARAAGALGTGASAATALATPPGWAAAAALGCGPGGAGAGGAALLLQARSKWWWSRPPGGSAGAGDAAAAAGAGGPEVLLGSDSDAFEGDSSIGGGGSAAAEAGAGLAAGGAADAASAAGAGASAAAGALDSLPAGDVLSAAAAVVEATGAAEAAALAASKAEVWAGTRVFIDLLDWSHADLGMPWWEAIFVANLAIRLATFPITILTQKKSGRMTELRAHTQRMQTLYKEAASAATLPEYQQKQAQIAEAQALLSSKFGPDAKWALLMPVLALANMGVFISQFSAVSTVAGEGLPSMSHGGLAWFPDLTLPDPYYGLPVLCAALTLAMVESGALSAEMGQAQTARTLKWVMRAFALIFVPAGGYVPAAVGVLWFSNSLFSLAQAGILRSPGLRRALGMPSLEAVRAAAAAASQGPPSPLTARLQQFMGSGDGASGSGGAGAGSGGVPGGVAAGTATSSSSSGSGAAAPPPPGTRPSRLAVVEYVLLLTARPDASPEEERGALDAAWSLQFMAPAIMCATVGAVASQSSYKEGGGGGDRGGGSHASEAASGDDRGGFTHFVHFRLANRAALDALRRNPLHAALLRDALAPLSTAPPSLLAFEARLPRELEGLFRRGDEFGEGTELLLLLGPSTDAGTTGGGATGGAEDFLSRLAAFAESSAAGALQASAGAVVAAGSGGGAGDGGSAWPGPVPPTHALMARFPGPRQAGVFLASPPCAAAAAGDPRLPLRALAAVSARVEAGEEGASRRQAL</sequence>
<dbReference type="GO" id="GO:0032977">
    <property type="term" value="F:membrane insertase activity"/>
    <property type="evidence" value="ECO:0007669"/>
    <property type="project" value="InterPro"/>
</dbReference>
<dbReference type="Pfam" id="PF02096">
    <property type="entry name" value="60KD_IMP"/>
    <property type="match status" value="1"/>
</dbReference>
<feature type="compositionally biased region" description="Gly residues" evidence="7">
    <location>
        <begin position="453"/>
        <end position="475"/>
    </location>
</feature>
<protein>
    <recommendedName>
        <fullName evidence="9">Stress-response A/B barrel domain-containing protein</fullName>
    </recommendedName>
</protein>
<feature type="transmembrane region" description="Helical" evidence="8">
    <location>
        <begin position="47"/>
        <end position="69"/>
    </location>
</feature>
<evidence type="ECO:0000256" key="8">
    <source>
        <dbReference type="SAM" id="Phobius"/>
    </source>
</evidence>
<dbReference type="STRING" id="307507.A0A2V0PHI7"/>
<feature type="region of interest" description="Disordered" evidence="7">
    <location>
        <begin position="551"/>
        <end position="574"/>
    </location>
</feature>